<proteinExistence type="predicted"/>
<organism evidence="6 7">
    <name type="scientific">Mannheimia pernigra</name>
    <dbReference type="NCBI Taxonomy" id="111844"/>
    <lineage>
        <taxon>Bacteria</taxon>
        <taxon>Pseudomonadati</taxon>
        <taxon>Pseudomonadota</taxon>
        <taxon>Gammaproteobacteria</taxon>
        <taxon>Pasteurellales</taxon>
        <taxon>Pasteurellaceae</taxon>
        <taxon>Mannheimia</taxon>
    </lineage>
</organism>
<accession>A0A7D5HRT6</accession>
<dbReference type="InterPro" id="IPR011050">
    <property type="entry name" value="Pectin_lyase_fold/virulence"/>
</dbReference>
<evidence type="ECO:0000313" key="6">
    <source>
        <dbReference type="EMBL" id="QLB39732.1"/>
    </source>
</evidence>
<keyword evidence="7" id="KW-1185">Reference proteome</keyword>
<dbReference type="Proteomes" id="UP000509660">
    <property type="component" value="Chromosome"/>
</dbReference>
<dbReference type="NCBIfam" id="TIGR01901">
    <property type="entry name" value="adhes_NPXG"/>
    <property type="match status" value="1"/>
</dbReference>
<keyword evidence="3 4" id="KW-0732">Signal</keyword>
<evidence type="ECO:0000259" key="5">
    <source>
        <dbReference type="SMART" id="SM00912"/>
    </source>
</evidence>
<evidence type="ECO:0000256" key="4">
    <source>
        <dbReference type="SAM" id="SignalP"/>
    </source>
</evidence>
<evidence type="ECO:0000256" key="2">
    <source>
        <dbReference type="ARBA" id="ARBA00022525"/>
    </source>
</evidence>
<feature type="signal peptide" evidence="4">
    <location>
        <begin position="1"/>
        <end position="21"/>
    </location>
</feature>
<reference evidence="6 7" key="1">
    <citation type="submission" date="2020-06" db="EMBL/GenBank/DDBJ databases">
        <title>Mannheimia pernigra sp. nov. isolated from bovine respiratory tract.</title>
        <authorList>
            <person name="Kuhnert P."/>
            <person name="Akarsu-Egger H."/>
        </authorList>
    </citation>
    <scope>NUCLEOTIDE SEQUENCE [LARGE SCALE GENOMIC DNA]</scope>
    <source>
        <strain evidence="6 7">BNO311</strain>
    </source>
</reference>
<dbReference type="InterPro" id="IPR008638">
    <property type="entry name" value="FhaB/CdiA-like_TPS"/>
</dbReference>
<keyword evidence="2" id="KW-0964">Secreted</keyword>
<protein>
    <submittedName>
        <fullName evidence="6">Filamentous hemagglutinin N-terminal domain-containing protein</fullName>
    </submittedName>
</protein>
<dbReference type="Pfam" id="PF05860">
    <property type="entry name" value="TPS"/>
    <property type="match status" value="1"/>
</dbReference>
<dbReference type="PROSITE" id="PS51257">
    <property type="entry name" value="PROKAR_LIPOPROTEIN"/>
    <property type="match status" value="1"/>
</dbReference>
<dbReference type="EMBL" id="CP055306">
    <property type="protein sequence ID" value="QLB39732.1"/>
    <property type="molecule type" value="Genomic_DNA"/>
</dbReference>
<dbReference type="InterPro" id="IPR050909">
    <property type="entry name" value="Bact_Autotransporter_VF"/>
</dbReference>
<feature type="chain" id="PRO_5032976615" evidence="4">
    <location>
        <begin position="22"/>
        <end position="945"/>
    </location>
</feature>
<dbReference type="AlphaFoldDB" id="A0A7D5HRT6"/>
<gene>
    <name evidence="6" type="ORF">HV559_01925</name>
</gene>
<evidence type="ECO:0000256" key="1">
    <source>
        <dbReference type="ARBA" id="ARBA00004613"/>
    </source>
</evidence>
<dbReference type="InterPro" id="IPR012334">
    <property type="entry name" value="Pectin_lyas_fold"/>
</dbReference>
<evidence type="ECO:0000313" key="7">
    <source>
        <dbReference type="Proteomes" id="UP000509660"/>
    </source>
</evidence>
<evidence type="ECO:0000256" key="3">
    <source>
        <dbReference type="ARBA" id="ARBA00022729"/>
    </source>
</evidence>
<dbReference type="RefSeq" id="WP_176809419.1">
    <property type="nucleotide sequence ID" value="NZ_CP055306.1"/>
</dbReference>
<dbReference type="PANTHER" id="PTHR12338:SF8">
    <property type="entry name" value="HEME_HEMOPEXIN-BINDING PROTEIN"/>
    <property type="match status" value="1"/>
</dbReference>
<sequence>MFKLNAISWTILTACSGLAYASTPSLPQNGEVVVGAAAINTSGDKMTIDQSTPKAQINWNSFDIGKNNEVEFKQPSEMAVAYNRVTGGNASQIAGKLTSNGKVYLANPNGVLVTKGAEVNVGGLLVTTKDLEQISEKGDKDKFTRKLQKEGQIRNQGKITAKGERAFVVLVGDDVVNEGEITAERYYHKETKRVKGCHDDPWSWNGKTCYDYEQDIVKSTSGDVNLSSGENVTFTLRDGYIDVALDENTVKSIIKNEGIITTDGDITLTAKARNQALDSLIINDGVLQANQVVSKKVGTVVLSAGDIQLNEKSDIKAENLHFSEPATFGLKENINVSSQKGAKVTTPNLHIKGKTVHLTGDFGRQNNTDLYTHDQTLKSTVHIQVPNTEDIRIADKDNGGAGSFIQTDALSSLLANNGRVNMQGNGFDISGNINIDSFKKTDGVLKITNQGNINIHNANINSTGRLFMITSLQNTVDFKSNISINDSKFNLGNGAIGLGRSASSRDFLDDRHYKVEDKQRKKFNVDMNNVEFSQVDDVVVVGGFDKVNLNHINATGQTNFYIDSGNTREYMRYKRGKQEEMTLYEYGVLNLDTRTQLSRRNQNRARWISHATIEDDIHREYNLRYDLFAAKFNNRAPVADTEINISNSNIKLNNGFVHLMAEKIKLDNSNIDIAFNKDNSMDESTQFNRIGFNGKVAMKNSHIKAVGEEKSGISPNPPYAAMFLVGELEGEKSSIFVKSHQGYAFRTDGDSRLTGKNNKDDLKITAITTGGRMGAEVMVNGLPGSIDNDANSANMAFTVGDAARTKTVIENATITALAPNGGTAYLSFSEALIDVKPSADFTFFELPRNKNLNQADIKGNSTKLNSRDFARLYDRINGVKASSLSAEQLGVADASKLSLRNSNVENLDIENLVSITVCDENNQCEDRMLGKKTDSRVSVGEILSE</sequence>
<dbReference type="GO" id="GO:0005576">
    <property type="term" value="C:extracellular region"/>
    <property type="evidence" value="ECO:0007669"/>
    <property type="project" value="UniProtKB-SubCell"/>
</dbReference>
<dbReference type="Gene3D" id="2.160.20.10">
    <property type="entry name" value="Single-stranded right-handed beta-helix, Pectin lyase-like"/>
    <property type="match status" value="1"/>
</dbReference>
<comment type="subcellular location">
    <subcellularLocation>
        <location evidence="1">Secreted</location>
    </subcellularLocation>
</comment>
<feature type="domain" description="Filamentous haemagglutinin FhaB/tRNA nuclease CdiA-like TPS" evidence="5">
    <location>
        <begin position="23"/>
        <end position="135"/>
    </location>
</feature>
<dbReference type="PANTHER" id="PTHR12338">
    <property type="entry name" value="AUTOTRANSPORTER"/>
    <property type="match status" value="1"/>
</dbReference>
<name>A0A7D5HRT6_9PAST</name>
<dbReference type="SMART" id="SM00912">
    <property type="entry name" value="Haemagg_act"/>
    <property type="match status" value="1"/>
</dbReference>
<dbReference type="SUPFAM" id="SSF51126">
    <property type="entry name" value="Pectin lyase-like"/>
    <property type="match status" value="1"/>
</dbReference>